<dbReference type="Proteomes" id="UP000267035">
    <property type="component" value="Unassembled WGS sequence"/>
</dbReference>
<protein>
    <submittedName>
        <fullName evidence="2">Uncharacterized protein</fullName>
    </submittedName>
</protein>
<reference evidence="2 3" key="1">
    <citation type="submission" date="2018-10" db="EMBL/GenBank/DDBJ databases">
        <title>Comamonadaceae CDC group NO-1 genome sequencing and assembly.</title>
        <authorList>
            <person name="Bernier A.-M."/>
            <person name="Bernard K."/>
        </authorList>
    </citation>
    <scope>NUCLEOTIDE SEQUENCE [LARGE SCALE GENOMIC DNA]</scope>
    <source>
        <strain evidence="2 3">NML161473</strain>
    </source>
</reference>
<keyword evidence="3" id="KW-1185">Reference proteome</keyword>
<evidence type="ECO:0000313" key="3">
    <source>
        <dbReference type="Proteomes" id="UP000267035"/>
    </source>
</evidence>
<feature type="signal peptide" evidence="1">
    <location>
        <begin position="1"/>
        <end position="28"/>
    </location>
</feature>
<accession>A0A3M6PZ18</accession>
<evidence type="ECO:0000256" key="1">
    <source>
        <dbReference type="SAM" id="SignalP"/>
    </source>
</evidence>
<proteinExistence type="predicted"/>
<comment type="caution">
    <text evidence="2">The sequence shown here is derived from an EMBL/GenBank/DDBJ whole genome shotgun (WGS) entry which is preliminary data.</text>
</comment>
<keyword evidence="1" id="KW-0732">Signal</keyword>
<evidence type="ECO:0000313" key="2">
    <source>
        <dbReference type="EMBL" id="RMW96209.1"/>
    </source>
</evidence>
<feature type="chain" id="PRO_5017937318" evidence="1">
    <location>
        <begin position="29"/>
        <end position="105"/>
    </location>
</feature>
<sequence>MQSQSLFSLGRKAVLLAVLAGAAAGVQARDVVHSFQYDKGRVDVYVGTGQTLFVQTPVSTYDTGYRRASKPSKDCAYLSRSGACTTHAAAMADVEGKTLSGAYWK</sequence>
<gene>
    <name evidence="2" type="ORF">EBQ25_11165</name>
</gene>
<name>A0A3M6PZ18_9BURK</name>
<dbReference type="AlphaFoldDB" id="A0A3M6PZ18"/>
<dbReference type="EMBL" id="RDQL01000020">
    <property type="protein sequence ID" value="RMW96209.1"/>
    <property type="molecule type" value="Genomic_DNA"/>
</dbReference>
<organism evidence="2 3">
    <name type="scientific">Allofranklinella schreckenbergeri</name>
    <dbReference type="NCBI Taxonomy" id="1076744"/>
    <lineage>
        <taxon>Bacteria</taxon>
        <taxon>Pseudomonadati</taxon>
        <taxon>Pseudomonadota</taxon>
        <taxon>Betaproteobacteria</taxon>
        <taxon>Burkholderiales</taxon>
        <taxon>Comamonadaceae</taxon>
        <taxon>Allofranklinella</taxon>
    </lineage>
</organism>
<dbReference type="RefSeq" id="WP_122254563.1">
    <property type="nucleotide sequence ID" value="NZ_RDQL01000020.1"/>
</dbReference>